<organism evidence="1 2">
    <name type="scientific">Bowmanella dokdonensis</name>
    <dbReference type="NCBI Taxonomy" id="751969"/>
    <lineage>
        <taxon>Bacteria</taxon>
        <taxon>Pseudomonadati</taxon>
        <taxon>Pseudomonadota</taxon>
        <taxon>Gammaproteobacteria</taxon>
        <taxon>Alteromonadales</taxon>
        <taxon>Alteromonadaceae</taxon>
        <taxon>Bowmanella</taxon>
    </lineage>
</organism>
<dbReference type="SUPFAM" id="SSF52833">
    <property type="entry name" value="Thioredoxin-like"/>
    <property type="match status" value="1"/>
</dbReference>
<proteinExistence type="predicted"/>
<dbReference type="Proteomes" id="UP000664654">
    <property type="component" value="Unassembled WGS sequence"/>
</dbReference>
<dbReference type="AlphaFoldDB" id="A0A939DS93"/>
<name>A0A939DS93_9ALTE</name>
<feature type="non-terminal residue" evidence="1">
    <location>
        <position position="124"/>
    </location>
</feature>
<gene>
    <name evidence="1" type="ORF">J0A66_21820</name>
</gene>
<evidence type="ECO:0000313" key="2">
    <source>
        <dbReference type="Proteomes" id="UP000664654"/>
    </source>
</evidence>
<accession>A0A939DS93</accession>
<evidence type="ECO:0000313" key="1">
    <source>
        <dbReference type="EMBL" id="MBN7827872.1"/>
    </source>
</evidence>
<dbReference type="InterPro" id="IPR036249">
    <property type="entry name" value="Thioredoxin-like_sf"/>
</dbReference>
<sequence>MLDNNLKDQLKTYLANLKRPVELVLATDDSEKSQQLLALARDIEELSDLVSYRLTTEPQRVPSMQVSSPDTGTSMAFAGLPMGHEFTSLVLALLHSGGHPIKQEQSILEQIKALPGPLHFETYV</sequence>
<dbReference type="Gene3D" id="3.40.30.80">
    <property type="match status" value="1"/>
</dbReference>
<dbReference type="InterPro" id="IPR044142">
    <property type="entry name" value="AhpF_NTD_N"/>
</dbReference>
<comment type="caution">
    <text evidence="1">The sequence shown here is derived from an EMBL/GenBank/DDBJ whole genome shotgun (WGS) entry which is preliminary data.</text>
</comment>
<reference evidence="1" key="1">
    <citation type="submission" date="2021-03" db="EMBL/GenBank/DDBJ databases">
        <title>novel species isolated from a fishpond in China.</title>
        <authorList>
            <person name="Lu H."/>
            <person name="Cai Z."/>
        </authorList>
    </citation>
    <scope>NUCLEOTIDE SEQUENCE</scope>
    <source>
        <strain evidence="1">JCM 30855</strain>
    </source>
</reference>
<dbReference type="EMBL" id="JAFKCV010000119">
    <property type="protein sequence ID" value="MBN7827872.1"/>
    <property type="molecule type" value="Genomic_DNA"/>
</dbReference>
<dbReference type="CDD" id="cd02974">
    <property type="entry name" value="AhpF_NTD_N"/>
    <property type="match status" value="1"/>
</dbReference>
<protein>
    <submittedName>
        <fullName evidence="1">Alkyl hydroperoxide reductase subunit F</fullName>
    </submittedName>
</protein>
<keyword evidence="2" id="KW-1185">Reference proteome</keyword>